<keyword evidence="11" id="KW-0675">Receptor</keyword>
<dbReference type="InterPro" id="IPR037066">
    <property type="entry name" value="Plug_dom_sf"/>
</dbReference>
<comment type="caution">
    <text evidence="11">The sequence shown here is derived from an EMBL/GenBank/DDBJ whole genome shotgun (WGS) entry which is preliminary data.</text>
</comment>
<dbReference type="GO" id="GO:0009279">
    <property type="term" value="C:cell outer membrane"/>
    <property type="evidence" value="ECO:0007669"/>
    <property type="project" value="UniProtKB-SubCell"/>
</dbReference>
<comment type="subcellular location">
    <subcellularLocation>
        <location evidence="1 7">Cell outer membrane</location>
    </subcellularLocation>
</comment>
<evidence type="ECO:0000256" key="6">
    <source>
        <dbReference type="ARBA" id="ARBA00023237"/>
    </source>
</evidence>
<keyword evidence="12" id="KW-1185">Reference proteome</keyword>
<dbReference type="InterPro" id="IPR036942">
    <property type="entry name" value="Beta-barrel_TonB_sf"/>
</dbReference>
<sequence length="1081" mass="122190">MKKTLQMPLIRKGVGMLCLALMLFTLISGFRVSAQPTEKRMDAIFTHAPLKEVFDFLEAQTGYAVNYFKDEVNLQDKVSLHLQQATTEEILKSALQQTHYSYQLDGRMIIIRKKQETPARVNTGKVAGTLLDEKTGEPIIGATVRTGSKGTVTDVKGQYILELPTGSYTLEISSVGYNNKKITQVNITTGQVVTLDITLSLAKGTLKGVEVVGTAQRETLSALYARQRNNIALSDGISAEQIRRTPDNNVAQVLKRISGLTVQDNKFVVVRGMSERYNNVLLNGSSLPSSEPNRRNFSFDIVPSNLIDNVVVNKTATADMPGEFTGGLVQVNTIDIPRQNFILFQAGTGWNNNSTGKDFYSTRRLNSDYWGAAGDERRWFNKEWKPAGYQAAIVDNDRATINAMNAKVPNFYGLHKYTAKPMQQYQLSLGGSKEVGEGRTLGLVLAGTYRHEENIENYDAWFRASPTIVDTAHEYQFITSVGAIGNIAYQTKKHKLVWRNIFNRRFHHDNIVQNATDKGRFGTQREYISLLETGDLFQTRLEGEHLLSKGGIKFNWFADHAKVNKEQPHTIYSQAQIEDFDEASGKQRLRWDVLRSDASNINEGGVFTYALEEKKQNIGGDFTIPFKVGELAQKIKTGYWGTFRKATYEQATLIPTTVERAPRGTQIADSIGFGRADYEIYTPENFGAGLLYYKPVSATGVSAADYYDGTQNLHAAYLMADLQPLEKLHIIAGIRYENNMMRVHNFASFADAQSANLLDTTVTYRESDWLPSLNIIYNLTPKINVRAAYSKTLARPDFRERASFVYYDLRLRQTVIGAKGLEYSRANNVDLRFEWYPSPVEILSVTAFYKKYKKPVETVNNQMADNKYSVFYFNLEDAENRGLELDYRHSFSFIKKTSNFWKNLFLSANFTIMESKVSYNEKKLRAEAQSIPYDPSMDSAATIRTRPLQGLSPYIINGGLSYQGNIIGANVTYNRIGRRVLFAGIDDYDDIYENPRDVIDLQLSARLLKQKMEIRFNVSDLLNQYYIDYFNKVPEANPPTSPSGLSNVDDPKGMGYNPDSDWKLKRTKRGTAFTFTISYRL</sequence>
<dbReference type="InterPro" id="IPR000531">
    <property type="entry name" value="Beta-barrel_TonB"/>
</dbReference>
<feature type="domain" description="TonB-dependent receptor-like beta-barrel" evidence="8">
    <location>
        <begin position="673"/>
        <end position="1019"/>
    </location>
</feature>
<dbReference type="PANTHER" id="PTHR40980">
    <property type="entry name" value="PLUG DOMAIN-CONTAINING PROTEIN"/>
    <property type="match status" value="1"/>
</dbReference>
<evidence type="ECO:0000259" key="10">
    <source>
        <dbReference type="Pfam" id="PF07715"/>
    </source>
</evidence>
<protein>
    <submittedName>
        <fullName evidence="11">TonB-dependent receptor</fullName>
    </submittedName>
</protein>
<keyword evidence="7" id="KW-0798">TonB box</keyword>
<evidence type="ECO:0000256" key="2">
    <source>
        <dbReference type="ARBA" id="ARBA00022448"/>
    </source>
</evidence>
<keyword evidence="5 7" id="KW-0472">Membrane</keyword>
<keyword evidence="2" id="KW-0813">Transport</keyword>
<dbReference type="RefSeq" id="WP_120515957.1">
    <property type="nucleotide sequence ID" value="NZ_QXZY01000004.1"/>
</dbReference>
<reference evidence="12" key="1">
    <citation type="submission" date="2018-11" db="EMBL/GenBank/DDBJ databases">
        <title>Chitinophaga lutea sp.nov., isolate from arsenic contaminated soil.</title>
        <authorList>
            <person name="Zong Y."/>
        </authorList>
    </citation>
    <scope>NUCLEOTIDE SEQUENCE [LARGE SCALE GENOMIC DNA]</scope>
    <source>
        <strain evidence="12">YLT18</strain>
    </source>
</reference>
<dbReference type="EMBL" id="RMBX01000017">
    <property type="protein sequence ID" value="RPD38178.1"/>
    <property type="molecule type" value="Genomic_DNA"/>
</dbReference>
<keyword evidence="4" id="KW-0408">Iron</keyword>
<proteinExistence type="inferred from homology"/>
<feature type="domain" description="Secretin/TonB short N-terminal" evidence="9">
    <location>
        <begin position="70"/>
        <end position="114"/>
    </location>
</feature>
<feature type="domain" description="TonB-dependent receptor plug" evidence="10">
    <location>
        <begin position="236"/>
        <end position="326"/>
    </location>
</feature>
<evidence type="ECO:0000313" key="11">
    <source>
        <dbReference type="EMBL" id="RPD38178.1"/>
    </source>
</evidence>
<evidence type="ECO:0000256" key="7">
    <source>
        <dbReference type="RuleBase" id="RU003357"/>
    </source>
</evidence>
<dbReference type="AlphaFoldDB" id="A0A3N4M597"/>
<dbReference type="Gene3D" id="2.60.40.1120">
    <property type="entry name" value="Carboxypeptidase-like, regulatory domain"/>
    <property type="match status" value="1"/>
</dbReference>
<evidence type="ECO:0000259" key="8">
    <source>
        <dbReference type="Pfam" id="PF00593"/>
    </source>
</evidence>
<evidence type="ECO:0000256" key="1">
    <source>
        <dbReference type="ARBA" id="ARBA00004442"/>
    </source>
</evidence>
<dbReference type="Pfam" id="PF07715">
    <property type="entry name" value="Plug"/>
    <property type="match status" value="1"/>
</dbReference>
<dbReference type="InterPro" id="IPR012910">
    <property type="entry name" value="Plug_dom"/>
</dbReference>
<dbReference type="InterPro" id="IPR008969">
    <property type="entry name" value="CarboxyPept-like_regulatory"/>
</dbReference>
<dbReference type="GO" id="GO:0006826">
    <property type="term" value="P:iron ion transport"/>
    <property type="evidence" value="ECO:0007669"/>
    <property type="project" value="UniProtKB-KW"/>
</dbReference>
<keyword evidence="3" id="KW-0410">Iron transport</keyword>
<gene>
    <name evidence="11" type="ORF">EG028_26320</name>
</gene>
<evidence type="ECO:0000256" key="5">
    <source>
        <dbReference type="ARBA" id="ARBA00023136"/>
    </source>
</evidence>
<dbReference type="PANTHER" id="PTHR40980:SF5">
    <property type="entry name" value="TONB-DEPENDENT RECEPTOR"/>
    <property type="match status" value="1"/>
</dbReference>
<dbReference type="OrthoDB" id="9768470at2"/>
<evidence type="ECO:0000259" key="9">
    <source>
        <dbReference type="Pfam" id="PF07660"/>
    </source>
</evidence>
<evidence type="ECO:0000313" key="12">
    <source>
        <dbReference type="Proteomes" id="UP000279089"/>
    </source>
</evidence>
<keyword evidence="6" id="KW-0998">Cell outer membrane</keyword>
<dbReference type="Pfam" id="PF00593">
    <property type="entry name" value="TonB_dep_Rec_b-barrel"/>
    <property type="match status" value="1"/>
</dbReference>
<dbReference type="Gene3D" id="2.40.170.20">
    <property type="entry name" value="TonB-dependent receptor, beta-barrel domain"/>
    <property type="match status" value="1"/>
</dbReference>
<dbReference type="SUPFAM" id="SSF49464">
    <property type="entry name" value="Carboxypeptidase regulatory domain-like"/>
    <property type="match status" value="1"/>
</dbReference>
<dbReference type="InterPro" id="IPR011662">
    <property type="entry name" value="Secretin/TonB_short_N"/>
</dbReference>
<dbReference type="Pfam" id="PF07660">
    <property type="entry name" value="STN"/>
    <property type="match status" value="1"/>
</dbReference>
<dbReference type="Proteomes" id="UP000279089">
    <property type="component" value="Unassembled WGS sequence"/>
</dbReference>
<keyword evidence="3" id="KW-0406">Ion transport</keyword>
<name>A0A3N4M597_9BACT</name>
<evidence type="ECO:0000256" key="4">
    <source>
        <dbReference type="ARBA" id="ARBA00023004"/>
    </source>
</evidence>
<accession>A0A3N4M597</accession>
<evidence type="ECO:0000256" key="3">
    <source>
        <dbReference type="ARBA" id="ARBA00022496"/>
    </source>
</evidence>
<dbReference type="Pfam" id="PF13620">
    <property type="entry name" value="CarboxypepD_reg"/>
    <property type="match status" value="1"/>
</dbReference>
<dbReference type="SUPFAM" id="SSF56935">
    <property type="entry name" value="Porins"/>
    <property type="match status" value="1"/>
</dbReference>
<comment type="similarity">
    <text evidence="7">Belongs to the TonB-dependent receptor family.</text>
</comment>
<organism evidence="11 12">
    <name type="scientific">Chitinophaga barathri</name>
    <dbReference type="NCBI Taxonomy" id="1647451"/>
    <lineage>
        <taxon>Bacteria</taxon>
        <taxon>Pseudomonadati</taxon>
        <taxon>Bacteroidota</taxon>
        <taxon>Chitinophagia</taxon>
        <taxon>Chitinophagales</taxon>
        <taxon>Chitinophagaceae</taxon>
        <taxon>Chitinophaga</taxon>
    </lineage>
</organism>
<dbReference type="Gene3D" id="2.170.130.10">
    <property type="entry name" value="TonB-dependent receptor, plug domain"/>
    <property type="match status" value="1"/>
</dbReference>